<dbReference type="Proteomes" id="UP000182658">
    <property type="component" value="Unassembled WGS sequence"/>
</dbReference>
<dbReference type="AlphaFoldDB" id="A0A1J7IQ46"/>
<name>A0A1J7IQ46_9PEZI</name>
<accession>A0A1J7IQ46</accession>
<evidence type="ECO:0000313" key="3">
    <source>
        <dbReference type="EMBL" id="OIW23233.1"/>
    </source>
</evidence>
<evidence type="ECO:0000256" key="2">
    <source>
        <dbReference type="SAM" id="MobiDB-lite"/>
    </source>
</evidence>
<protein>
    <submittedName>
        <fullName evidence="3">Uncharacterized protein</fullName>
    </submittedName>
</protein>
<keyword evidence="4" id="KW-1185">Reference proteome</keyword>
<proteinExistence type="predicted"/>
<reference evidence="3 4" key="1">
    <citation type="submission" date="2016-10" db="EMBL/GenBank/DDBJ databases">
        <title>Draft genome sequence of Coniochaeta ligniaria NRRL30616, a lignocellulolytic fungus for bioabatement of inhibitors in plant biomass hydrolysates.</title>
        <authorList>
            <consortium name="DOE Joint Genome Institute"/>
            <person name="Jimenez D.J."/>
            <person name="Hector R.E."/>
            <person name="Riley R."/>
            <person name="Sun H."/>
            <person name="Grigoriev I.V."/>
            <person name="Van Elsas J.D."/>
            <person name="Nichols N.N."/>
        </authorList>
    </citation>
    <scope>NUCLEOTIDE SEQUENCE [LARGE SCALE GENOMIC DNA]</scope>
    <source>
        <strain evidence="3 4">NRRL 30616</strain>
    </source>
</reference>
<feature type="compositionally biased region" description="Pro residues" evidence="2">
    <location>
        <begin position="134"/>
        <end position="154"/>
    </location>
</feature>
<evidence type="ECO:0000256" key="1">
    <source>
        <dbReference type="SAM" id="Coils"/>
    </source>
</evidence>
<feature type="coiled-coil region" evidence="1">
    <location>
        <begin position="199"/>
        <end position="250"/>
    </location>
</feature>
<sequence length="356" mass="39361">MSQKLQSASGPRLAAPGKRHRAYIDEDSEDELATSGLSWPFNMIHDRLHQCPPPTLPKPKKWTRPSLSKMLRPAERKRTPARRRIRPKPAFVLATSTREPASFDDEEGPTVEPHTSRNDTMDLDQSPANSSPIQHPPTTPTTPKPTQTPSPLPNTPGAQPSPCLGETQDWSDTATMSPVLVHRQTTPPPPHYDSEEDALRRFVKDNVALQDENQHLRDKVRLLEGRATRVVDLERENERLRRHLRLAGLEVLLVNATSSVPSGIGTVAASGVDGLAAVVVLALGTTCGNVGDDSAFRLNFEHLATLAIAPDADSTTRRPCPRIRRPFWSIRWCGVDLGWANSHIDLDEETQTYGVI</sequence>
<dbReference type="InParanoid" id="A0A1J7IQ46"/>
<feature type="region of interest" description="Disordered" evidence="2">
    <location>
        <begin position="50"/>
        <end position="170"/>
    </location>
</feature>
<keyword evidence="1" id="KW-0175">Coiled coil</keyword>
<dbReference type="EMBL" id="KV875107">
    <property type="protein sequence ID" value="OIW23233.1"/>
    <property type="molecule type" value="Genomic_DNA"/>
</dbReference>
<organism evidence="3 4">
    <name type="scientific">Coniochaeta ligniaria NRRL 30616</name>
    <dbReference type="NCBI Taxonomy" id="1408157"/>
    <lineage>
        <taxon>Eukaryota</taxon>
        <taxon>Fungi</taxon>
        <taxon>Dikarya</taxon>
        <taxon>Ascomycota</taxon>
        <taxon>Pezizomycotina</taxon>
        <taxon>Sordariomycetes</taxon>
        <taxon>Sordariomycetidae</taxon>
        <taxon>Coniochaetales</taxon>
        <taxon>Coniochaetaceae</taxon>
        <taxon>Coniochaeta</taxon>
    </lineage>
</organism>
<gene>
    <name evidence="3" type="ORF">CONLIGDRAFT_693803</name>
</gene>
<evidence type="ECO:0000313" key="4">
    <source>
        <dbReference type="Proteomes" id="UP000182658"/>
    </source>
</evidence>
<feature type="region of interest" description="Disordered" evidence="2">
    <location>
        <begin position="1"/>
        <end position="30"/>
    </location>
</feature>